<evidence type="ECO:0000256" key="5">
    <source>
        <dbReference type="ARBA" id="ARBA00022723"/>
    </source>
</evidence>
<evidence type="ECO:0000256" key="6">
    <source>
        <dbReference type="ARBA" id="ARBA00022771"/>
    </source>
</evidence>
<dbReference type="InterPro" id="IPR001841">
    <property type="entry name" value="Znf_RING"/>
</dbReference>
<evidence type="ECO:0000256" key="4">
    <source>
        <dbReference type="ARBA" id="ARBA00022692"/>
    </source>
</evidence>
<proteinExistence type="predicted"/>
<evidence type="ECO:0000313" key="13">
    <source>
        <dbReference type="EMBL" id="RSH80015.1"/>
    </source>
</evidence>
<protein>
    <recommendedName>
        <fullName evidence="3">RING-type E3 ubiquitin transferase</fullName>
        <ecNumber evidence="3">2.3.2.27</ecNumber>
    </recommendedName>
</protein>
<comment type="subcellular location">
    <subcellularLocation>
        <location evidence="2">Membrane</location>
        <topology evidence="2">Single-pass membrane protein</topology>
    </subcellularLocation>
</comment>
<feature type="compositionally biased region" description="Low complexity" evidence="11">
    <location>
        <begin position="418"/>
        <end position="433"/>
    </location>
</feature>
<reference evidence="13 14" key="1">
    <citation type="submission" date="2018-11" db="EMBL/GenBank/DDBJ databases">
        <title>Genome sequence of Apiotrichum porosum DSM 27194.</title>
        <authorList>
            <person name="Aliyu H."/>
            <person name="Gorte O."/>
            <person name="Ochsenreither K."/>
        </authorList>
    </citation>
    <scope>NUCLEOTIDE SEQUENCE [LARGE SCALE GENOMIC DNA]</scope>
    <source>
        <strain evidence="13 14">DSM 27194</strain>
    </source>
</reference>
<dbReference type="OrthoDB" id="8062037at2759"/>
<feature type="compositionally biased region" description="Polar residues" evidence="11">
    <location>
        <begin position="439"/>
        <end position="448"/>
    </location>
</feature>
<feature type="compositionally biased region" description="Basic residues" evidence="11">
    <location>
        <begin position="488"/>
        <end position="500"/>
    </location>
</feature>
<keyword evidence="6 10" id="KW-0863">Zinc-finger</keyword>
<dbReference type="PANTHER" id="PTHR47168">
    <property type="entry name" value="RING ZINC FINGER DOMAIN SUPERFAMILY PROTEIN-RELATED"/>
    <property type="match status" value="1"/>
</dbReference>
<dbReference type="GO" id="GO:0061630">
    <property type="term" value="F:ubiquitin protein ligase activity"/>
    <property type="evidence" value="ECO:0007669"/>
    <property type="project" value="UniProtKB-EC"/>
</dbReference>
<dbReference type="GeneID" id="39594229"/>
<dbReference type="Gene3D" id="3.30.40.10">
    <property type="entry name" value="Zinc/RING finger domain, C3HC4 (zinc finger)"/>
    <property type="match status" value="1"/>
</dbReference>
<dbReference type="Gene3D" id="3.50.30.30">
    <property type="match status" value="1"/>
</dbReference>
<feature type="region of interest" description="Disordered" evidence="11">
    <location>
        <begin position="637"/>
        <end position="658"/>
    </location>
</feature>
<comment type="caution">
    <text evidence="13">The sequence shown here is derived from an EMBL/GenBank/DDBJ whole genome shotgun (WGS) entry which is preliminary data.</text>
</comment>
<dbReference type="FunFam" id="3.30.40.10:FF:000388">
    <property type="entry name" value="Putative RING zinc finger domain superfamily protein"/>
    <property type="match status" value="1"/>
</dbReference>
<organism evidence="13 14">
    <name type="scientific">Apiotrichum porosum</name>
    <dbReference type="NCBI Taxonomy" id="105984"/>
    <lineage>
        <taxon>Eukaryota</taxon>
        <taxon>Fungi</taxon>
        <taxon>Dikarya</taxon>
        <taxon>Basidiomycota</taxon>
        <taxon>Agaricomycotina</taxon>
        <taxon>Tremellomycetes</taxon>
        <taxon>Trichosporonales</taxon>
        <taxon>Trichosporonaceae</taxon>
        <taxon>Apiotrichum</taxon>
    </lineage>
</organism>
<sequence length="658" mass="69815">MPPHERGNGRPARPAAQAHNTHILLATVLAVAIALTCPALAAPTWPQSSSADTAQSPSKQGPYALPDDPSQWTERDTRVAFARVVDPLVPWGAALGVVEEDNTSWLNHWLSMGGEGVLTVMLANVDNVTLPHRPAAFPSYLESHADLPITGTLVPFVDMPKPKPDVHENGDGAGVSPLPAHTVATSQPDQDTNRPTSDSAASSASLDETWSWKSDSARPTLSSAPIPPERACVPPSWPPIRPHTPKAPFVIALVERGGCDFATKVRAAQERGAAAVVVGDSVARPGETDEEGRRRENLITMFSPEDTTGIIIPSVFVSRASYLTLRDLLSNHSSGLYVELGEPADDGNALGSLLTFALLMPSLFLLVTIAAHRLRVARQREANRAPPTVVLSLPERVWSPDIVWEKDDSDESDKDIETTPVVARSPAVPVVATEAADTLSEQDVTSASPRVDSANESPAGVDADDEAEAPTTSPRTAVPKPTPVVPHTSRRRGKERRKSQRYYSKDECAICMDNFHRGEVVRILPCGHVFHKDECDEWLLKWRKLCPTCRADVTVSPGDLASSATLTPVVDRTAAPVQPGYGAVDGGSDAAPPAGDGWRDQLGAGFGAITTRVGAAARSLRDSVSVALGRADTARADETTPLIGAPGGGDGGHDVSSD</sequence>
<dbReference type="CDD" id="cd16473">
    <property type="entry name" value="RING-H2_RNF103"/>
    <property type="match status" value="1"/>
</dbReference>
<dbReference type="EMBL" id="RSCE01000009">
    <property type="protein sequence ID" value="RSH80015.1"/>
    <property type="molecule type" value="Genomic_DNA"/>
</dbReference>
<feature type="region of interest" description="Disordered" evidence="11">
    <location>
        <begin position="160"/>
        <end position="230"/>
    </location>
</feature>
<keyword evidence="5" id="KW-0479">Metal-binding</keyword>
<dbReference type="Proteomes" id="UP000279236">
    <property type="component" value="Unassembled WGS sequence"/>
</dbReference>
<keyword evidence="7" id="KW-0862">Zinc</keyword>
<evidence type="ECO:0000259" key="12">
    <source>
        <dbReference type="PROSITE" id="PS50089"/>
    </source>
</evidence>
<dbReference type="InterPro" id="IPR013083">
    <property type="entry name" value="Znf_RING/FYVE/PHD"/>
</dbReference>
<evidence type="ECO:0000256" key="1">
    <source>
        <dbReference type="ARBA" id="ARBA00000900"/>
    </source>
</evidence>
<dbReference type="Pfam" id="PF13639">
    <property type="entry name" value="zf-RING_2"/>
    <property type="match status" value="1"/>
</dbReference>
<dbReference type="SUPFAM" id="SSF52025">
    <property type="entry name" value="PA domain"/>
    <property type="match status" value="1"/>
</dbReference>
<dbReference type="InterPro" id="IPR003137">
    <property type="entry name" value="PA_domain"/>
</dbReference>
<dbReference type="SUPFAM" id="SSF57850">
    <property type="entry name" value="RING/U-box"/>
    <property type="match status" value="1"/>
</dbReference>
<keyword evidence="8" id="KW-1133">Transmembrane helix</keyword>
<evidence type="ECO:0000256" key="10">
    <source>
        <dbReference type="PROSITE-ProRule" id="PRU00175"/>
    </source>
</evidence>
<evidence type="ECO:0000256" key="2">
    <source>
        <dbReference type="ARBA" id="ARBA00004167"/>
    </source>
</evidence>
<dbReference type="PANTHER" id="PTHR47168:SF1">
    <property type="entry name" value="OS02G0798600 PROTEIN"/>
    <property type="match status" value="1"/>
</dbReference>
<evidence type="ECO:0000256" key="7">
    <source>
        <dbReference type="ARBA" id="ARBA00022833"/>
    </source>
</evidence>
<dbReference type="PROSITE" id="PS50089">
    <property type="entry name" value="ZF_RING_2"/>
    <property type="match status" value="1"/>
</dbReference>
<comment type="catalytic activity">
    <reaction evidence="1">
        <text>S-ubiquitinyl-[E2 ubiquitin-conjugating enzyme]-L-cysteine + [acceptor protein]-L-lysine = [E2 ubiquitin-conjugating enzyme]-L-cysteine + N(6)-ubiquitinyl-[acceptor protein]-L-lysine.</text>
        <dbReference type="EC" id="2.3.2.27"/>
    </reaction>
</comment>
<evidence type="ECO:0000256" key="11">
    <source>
        <dbReference type="SAM" id="MobiDB-lite"/>
    </source>
</evidence>
<feature type="region of interest" description="Disordered" evidence="11">
    <location>
        <begin position="44"/>
        <end position="71"/>
    </location>
</feature>
<dbReference type="GO" id="GO:0008270">
    <property type="term" value="F:zinc ion binding"/>
    <property type="evidence" value="ECO:0007669"/>
    <property type="project" value="UniProtKB-KW"/>
</dbReference>
<feature type="region of interest" description="Disordered" evidence="11">
    <location>
        <begin position="404"/>
        <end position="500"/>
    </location>
</feature>
<evidence type="ECO:0000256" key="3">
    <source>
        <dbReference type="ARBA" id="ARBA00012483"/>
    </source>
</evidence>
<keyword evidence="9" id="KW-0472">Membrane</keyword>
<feature type="compositionally biased region" description="Polar residues" evidence="11">
    <location>
        <begin position="45"/>
        <end position="59"/>
    </location>
</feature>
<keyword evidence="4" id="KW-0812">Transmembrane</keyword>
<dbReference type="InterPro" id="IPR051653">
    <property type="entry name" value="E3_ligase_sorting_rcpt"/>
</dbReference>
<feature type="compositionally biased region" description="Polar residues" evidence="11">
    <location>
        <begin position="183"/>
        <end position="196"/>
    </location>
</feature>
<name>A0A427XMA6_9TREE</name>
<feature type="domain" description="RING-type" evidence="12">
    <location>
        <begin position="508"/>
        <end position="550"/>
    </location>
</feature>
<dbReference type="STRING" id="105984.A0A427XMA6"/>
<feature type="compositionally biased region" description="Polar residues" evidence="11">
    <location>
        <begin position="206"/>
        <end position="223"/>
    </location>
</feature>
<dbReference type="AlphaFoldDB" id="A0A427XMA6"/>
<dbReference type="Pfam" id="PF02225">
    <property type="entry name" value="PA"/>
    <property type="match status" value="1"/>
</dbReference>
<keyword evidence="14" id="KW-1185">Reference proteome</keyword>
<gene>
    <name evidence="13" type="ORF">EHS24_009686</name>
</gene>
<accession>A0A427XMA6</accession>
<dbReference type="EC" id="2.3.2.27" evidence="3"/>
<dbReference type="GO" id="GO:0016020">
    <property type="term" value="C:membrane"/>
    <property type="evidence" value="ECO:0007669"/>
    <property type="project" value="UniProtKB-SubCell"/>
</dbReference>
<evidence type="ECO:0000256" key="8">
    <source>
        <dbReference type="ARBA" id="ARBA00022989"/>
    </source>
</evidence>
<evidence type="ECO:0000313" key="14">
    <source>
        <dbReference type="Proteomes" id="UP000279236"/>
    </source>
</evidence>
<evidence type="ECO:0000256" key="9">
    <source>
        <dbReference type="ARBA" id="ARBA00023136"/>
    </source>
</evidence>
<dbReference type="RefSeq" id="XP_028475124.1">
    <property type="nucleotide sequence ID" value="XM_028624956.1"/>
</dbReference>
<dbReference type="InterPro" id="IPR046450">
    <property type="entry name" value="PA_dom_sf"/>
</dbReference>
<feature type="compositionally biased region" description="Basic and acidic residues" evidence="11">
    <location>
        <begin position="160"/>
        <end position="170"/>
    </location>
</feature>
<dbReference type="SMART" id="SM00184">
    <property type="entry name" value="RING"/>
    <property type="match status" value="1"/>
</dbReference>